<feature type="binding site" evidence="11">
    <location>
        <position position="174"/>
    </location>
    <ligand>
        <name>Mg(2+)</name>
        <dbReference type="ChEBI" id="CHEBI:18420"/>
    </ligand>
</feature>
<sequence>MKLKFLMVAIVSVFILIGCSNTEDGLLENPYQETDFYIGTVINLSVYDEDKEYVIEESMELIDELEHMLSEEIDTSVVSEINRQAGIEPVEVPDELYELMEVSLKFGEDSDGGFDVTVGPLTDLWRIGYDDARVPSQAEIDEVLKRIDHESVVLNEENQTVFLEQEGMELDLGAIAKGYITDKVNELMEEEGVRSAILDLGGNIFVRGHRPSGDKFTIGVQNPYEPRGEIAGRIRSTDESVVTSGIYERYIEEDGVKYHHLLNPDTGYPFDNEIAGVTIISENSTDGDALSTVVFAKGLEDGIDYIESLDDAEAIFVSRDKEIILSSGVEDEFELINDDFEVIDY</sequence>
<dbReference type="OrthoDB" id="9778595at2"/>
<dbReference type="EMBL" id="FMYI01000011">
    <property type="protein sequence ID" value="SDC55017.1"/>
    <property type="molecule type" value="Genomic_DNA"/>
</dbReference>
<dbReference type="GO" id="GO:0016740">
    <property type="term" value="F:transferase activity"/>
    <property type="evidence" value="ECO:0007669"/>
    <property type="project" value="UniProtKB-UniRule"/>
</dbReference>
<comment type="subcellular location">
    <subcellularLocation>
        <location evidence="12">Cell inner membrane</location>
        <topology evidence="12">Lipid-anchor</topology>
        <orientation evidence="12">Periplasmic side</orientation>
    </subcellularLocation>
</comment>
<evidence type="ECO:0000256" key="9">
    <source>
        <dbReference type="ARBA" id="ARBA00048540"/>
    </source>
</evidence>
<dbReference type="GO" id="GO:0046872">
    <property type="term" value="F:metal ion binding"/>
    <property type="evidence" value="ECO:0007669"/>
    <property type="project" value="UniProtKB-UniRule"/>
</dbReference>
<dbReference type="InterPro" id="IPR003374">
    <property type="entry name" value="ApbE-like_sf"/>
</dbReference>
<evidence type="ECO:0000313" key="13">
    <source>
        <dbReference type="EMBL" id="SDC55017.1"/>
    </source>
</evidence>
<reference evidence="14" key="1">
    <citation type="submission" date="2016-09" db="EMBL/GenBank/DDBJ databases">
        <authorList>
            <person name="Varghese N."/>
            <person name="Submissions S."/>
        </authorList>
    </citation>
    <scope>NUCLEOTIDE SEQUENCE [LARGE SCALE GENOMIC DNA]</scope>
    <source>
        <strain evidence="14">S5</strain>
    </source>
</reference>
<keyword evidence="4 10" id="KW-0808">Transferase</keyword>
<dbReference type="Pfam" id="PF02424">
    <property type="entry name" value="ApbE"/>
    <property type="match status" value="1"/>
</dbReference>
<evidence type="ECO:0000256" key="8">
    <source>
        <dbReference type="ARBA" id="ARBA00031306"/>
    </source>
</evidence>
<name>A0A1G6MIF2_9BACI</name>
<evidence type="ECO:0000256" key="11">
    <source>
        <dbReference type="PIRSR" id="PIRSR006268-2"/>
    </source>
</evidence>
<accession>A0A1G6MIF2</accession>
<comment type="similarity">
    <text evidence="10 12">Belongs to the ApbE family.</text>
</comment>
<dbReference type="SUPFAM" id="SSF143631">
    <property type="entry name" value="ApbE-like"/>
    <property type="match status" value="1"/>
</dbReference>
<keyword evidence="3 10" id="KW-0285">Flavoprotein</keyword>
<dbReference type="STRING" id="1612202.SAMN05421734_11121"/>
<dbReference type="Proteomes" id="UP000242949">
    <property type="component" value="Unassembled WGS sequence"/>
</dbReference>
<evidence type="ECO:0000256" key="4">
    <source>
        <dbReference type="ARBA" id="ARBA00022679"/>
    </source>
</evidence>
<keyword evidence="14" id="KW-1185">Reference proteome</keyword>
<dbReference type="PANTHER" id="PTHR30040:SF2">
    <property type="entry name" value="FAD:PROTEIN FMN TRANSFERASE"/>
    <property type="match status" value="1"/>
</dbReference>
<evidence type="ECO:0000256" key="6">
    <source>
        <dbReference type="ARBA" id="ARBA00022827"/>
    </source>
</evidence>
<gene>
    <name evidence="13" type="ORF">SAMN05421734_11121</name>
</gene>
<dbReference type="AlphaFoldDB" id="A0A1G6MIF2"/>
<feature type="binding site" evidence="11">
    <location>
        <position position="292"/>
    </location>
    <ligand>
        <name>Mg(2+)</name>
        <dbReference type="ChEBI" id="CHEBI:18420"/>
    </ligand>
</feature>
<evidence type="ECO:0000256" key="1">
    <source>
        <dbReference type="ARBA" id="ARBA00011955"/>
    </source>
</evidence>
<proteinExistence type="inferred from homology"/>
<feature type="binding site" evidence="11">
    <location>
        <position position="288"/>
    </location>
    <ligand>
        <name>Mg(2+)</name>
        <dbReference type="ChEBI" id="CHEBI:18420"/>
    </ligand>
</feature>
<dbReference type="InterPro" id="IPR024932">
    <property type="entry name" value="ApbE"/>
</dbReference>
<dbReference type="PROSITE" id="PS51257">
    <property type="entry name" value="PROKAR_LIPOPROTEIN"/>
    <property type="match status" value="1"/>
</dbReference>
<evidence type="ECO:0000256" key="3">
    <source>
        <dbReference type="ARBA" id="ARBA00022630"/>
    </source>
</evidence>
<dbReference type="PANTHER" id="PTHR30040">
    <property type="entry name" value="THIAMINE BIOSYNTHESIS LIPOPROTEIN APBE"/>
    <property type="match status" value="1"/>
</dbReference>
<dbReference type="Gene3D" id="3.10.520.10">
    <property type="entry name" value="ApbE-like domains"/>
    <property type="match status" value="1"/>
</dbReference>
<comment type="catalytic activity">
    <reaction evidence="9 10 12">
        <text>L-threonyl-[protein] + FAD = FMN-L-threonyl-[protein] + AMP + H(+)</text>
        <dbReference type="Rhea" id="RHEA:36847"/>
        <dbReference type="Rhea" id="RHEA-COMP:11060"/>
        <dbReference type="Rhea" id="RHEA-COMP:11061"/>
        <dbReference type="ChEBI" id="CHEBI:15378"/>
        <dbReference type="ChEBI" id="CHEBI:30013"/>
        <dbReference type="ChEBI" id="CHEBI:57692"/>
        <dbReference type="ChEBI" id="CHEBI:74257"/>
        <dbReference type="ChEBI" id="CHEBI:456215"/>
        <dbReference type="EC" id="2.7.1.180"/>
    </reaction>
</comment>
<keyword evidence="5 10" id="KW-0479">Metal-binding</keyword>
<comment type="cofactor">
    <cofactor evidence="11">
        <name>Mg(2+)</name>
        <dbReference type="ChEBI" id="CHEBI:18420"/>
    </cofactor>
    <cofactor evidence="11">
        <name>Mn(2+)</name>
        <dbReference type="ChEBI" id="CHEBI:29035"/>
    </cofactor>
    <text evidence="11">Magnesium. Can also use manganese.</text>
</comment>
<comment type="function">
    <text evidence="12">Flavin transferase that catalyzes the transfer of the FMN moiety of FAD and its covalent binding to the hydroxyl group of a threonine residue in a target flavoprotein.</text>
</comment>
<keyword evidence="12 13" id="KW-0449">Lipoprotein</keyword>
<keyword evidence="12" id="KW-0472">Membrane</keyword>
<organism evidence="13 14">
    <name type="scientific">Pelagirhabdus alkalitolerans</name>
    <dbReference type="NCBI Taxonomy" id="1612202"/>
    <lineage>
        <taxon>Bacteria</taxon>
        <taxon>Bacillati</taxon>
        <taxon>Bacillota</taxon>
        <taxon>Bacilli</taxon>
        <taxon>Bacillales</taxon>
        <taxon>Bacillaceae</taxon>
        <taxon>Pelagirhabdus</taxon>
    </lineage>
</organism>
<evidence type="ECO:0000256" key="2">
    <source>
        <dbReference type="ARBA" id="ARBA00016337"/>
    </source>
</evidence>
<dbReference type="EC" id="2.7.1.180" evidence="1 10"/>
<dbReference type="GO" id="GO:0005886">
    <property type="term" value="C:plasma membrane"/>
    <property type="evidence" value="ECO:0007669"/>
    <property type="project" value="UniProtKB-SubCell"/>
</dbReference>
<keyword evidence="12" id="KW-1003">Cell membrane</keyword>
<dbReference type="PIRSF" id="PIRSF006268">
    <property type="entry name" value="ApbE"/>
    <property type="match status" value="1"/>
</dbReference>
<evidence type="ECO:0000256" key="7">
    <source>
        <dbReference type="ARBA" id="ARBA00022842"/>
    </source>
</evidence>
<evidence type="ECO:0000256" key="12">
    <source>
        <dbReference type="RuleBase" id="RU363002"/>
    </source>
</evidence>
<keyword evidence="7 10" id="KW-0460">Magnesium</keyword>
<evidence type="ECO:0000256" key="10">
    <source>
        <dbReference type="PIRNR" id="PIRNR006268"/>
    </source>
</evidence>
<evidence type="ECO:0000256" key="5">
    <source>
        <dbReference type="ARBA" id="ARBA00022723"/>
    </source>
</evidence>
<evidence type="ECO:0000313" key="14">
    <source>
        <dbReference type="Proteomes" id="UP000242949"/>
    </source>
</evidence>
<keyword evidence="6 10" id="KW-0274">FAD</keyword>
<protein>
    <recommendedName>
        <fullName evidence="2 10">FAD:protein FMN transferase</fullName>
        <ecNumber evidence="1 10">2.7.1.180</ecNumber>
    </recommendedName>
    <alternativeName>
        <fullName evidence="8 10">Flavin transferase</fullName>
    </alternativeName>
</protein>
<keyword evidence="12" id="KW-0997">Cell inner membrane</keyword>